<feature type="region of interest" description="Disordered" evidence="1">
    <location>
        <begin position="1"/>
        <end position="43"/>
    </location>
</feature>
<evidence type="ECO:0000256" key="1">
    <source>
        <dbReference type="SAM" id="MobiDB-lite"/>
    </source>
</evidence>
<evidence type="ECO:0000313" key="2">
    <source>
        <dbReference type="EMBL" id="CEM39002.1"/>
    </source>
</evidence>
<organism evidence="2 3">
    <name type="scientific">Vitrella brassicaformis (strain CCMP3155)</name>
    <dbReference type="NCBI Taxonomy" id="1169540"/>
    <lineage>
        <taxon>Eukaryota</taxon>
        <taxon>Sar</taxon>
        <taxon>Alveolata</taxon>
        <taxon>Colpodellida</taxon>
        <taxon>Vitrellaceae</taxon>
        <taxon>Vitrella</taxon>
    </lineage>
</organism>
<dbReference type="InParanoid" id="A0A0G4H5Z3"/>
<dbReference type="VEuPathDB" id="CryptoDB:Vbra_10644"/>
<dbReference type="AlphaFoldDB" id="A0A0G4H5Z3"/>
<dbReference type="EMBL" id="CDMY01001019">
    <property type="protein sequence ID" value="CEM39002.1"/>
    <property type="molecule type" value="Genomic_DNA"/>
</dbReference>
<dbReference type="Proteomes" id="UP000041254">
    <property type="component" value="Unassembled WGS sequence"/>
</dbReference>
<protein>
    <recommendedName>
        <fullName evidence="4">PH domain-containing protein</fullName>
    </recommendedName>
</protein>
<accession>A0A0G4H5Z3</accession>
<reference evidence="2 3" key="1">
    <citation type="submission" date="2014-11" db="EMBL/GenBank/DDBJ databases">
        <authorList>
            <person name="Zhu J."/>
            <person name="Qi W."/>
            <person name="Song R."/>
        </authorList>
    </citation>
    <scope>NUCLEOTIDE SEQUENCE [LARGE SCALE GENOMIC DNA]</scope>
</reference>
<evidence type="ECO:0000313" key="3">
    <source>
        <dbReference type="Proteomes" id="UP000041254"/>
    </source>
</evidence>
<sequence>MASTTSGKGAKVGWGDGGKEQSPMRHQSTLRQLQARKTLDDSASSKIGSALYDEQIMGATPVPEEASSKDLREQRMRDLQGTLRGFVDVGGILGRRWLAVVLVTPASGEGAHYYLRFFANERKAAKAGPLSEESKASDINARHIKDIRMSPRSDGEFTLLVDRKGTGASDETIRLQCPDRAERDRWVHGLSLFLKELSEGTEVRKRDSGRSRSVERRQ</sequence>
<name>A0A0G4H5Z3_VITBC</name>
<gene>
    <name evidence="2" type="ORF">Vbra_10644</name>
</gene>
<proteinExistence type="predicted"/>
<keyword evidence="3" id="KW-1185">Reference proteome</keyword>
<evidence type="ECO:0008006" key="4">
    <source>
        <dbReference type="Google" id="ProtNLM"/>
    </source>
</evidence>